<feature type="compositionally biased region" description="Basic and acidic residues" evidence="1">
    <location>
        <begin position="77"/>
        <end position="87"/>
    </location>
</feature>
<accession>A0ABN9S3X4</accession>
<feature type="region of interest" description="Disordered" evidence="1">
    <location>
        <begin position="1"/>
        <end position="130"/>
    </location>
</feature>
<reference evidence="3" key="1">
    <citation type="submission" date="2023-10" db="EMBL/GenBank/DDBJ databases">
        <authorList>
            <person name="Chen Y."/>
            <person name="Shah S."/>
            <person name="Dougan E. K."/>
            <person name="Thang M."/>
            <person name="Chan C."/>
        </authorList>
    </citation>
    <scope>NUCLEOTIDE SEQUENCE [LARGE SCALE GENOMIC DNA]</scope>
</reference>
<dbReference type="InterPro" id="IPR001478">
    <property type="entry name" value="PDZ"/>
</dbReference>
<dbReference type="PROSITE" id="PS50106">
    <property type="entry name" value="PDZ"/>
    <property type="match status" value="1"/>
</dbReference>
<dbReference type="SUPFAM" id="SSF50156">
    <property type="entry name" value="PDZ domain-like"/>
    <property type="match status" value="1"/>
</dbReference>
<feature type="compositionally biased region" description="Low complexity" evidence="1">
    <location>
        <begin position="30"/>
        <end position="40"/>
    </location>
</feature>
<protein>
    <recommendedName>
        <fullName evidence="2">PDZ domain-containing protein</fullName>
    </recommendedName>
</protein>
<evidence type="ECO:0000259" key="2">
    <source>
        <dbReference type="PROSITE" id="PS50106"/>
    </source>
</evidence>
<organism evidence="3 4">
    <name type="scientific">Prorocentrum cordatum</name>
    <dbReference type="NCBI Taxonomy" id="2364126"/>
    <lineage>
        <taxon>Eukaryota</taxon>
        <taxon>Sar</taxon>
        <taxon>Alveolata</taxon>
        <taxon>Dinophyceae</taxon>
        <taxon>Prorocentrales</taxon>
        <taxon>Prorocentraceae</taxon>
        <taxon>Prorocentrum</taxon>
    </lineage>
</organism>
<keyword evidence="4" id="KW-1185">Reference proteome</keyword>
<dbReference type="Proteomes" id="UP001189429">
    <property type="component" value="Unassembled WGS sequence"/>
</dbReference>
<dbReference type="EMBL" id="CAUYUJ010009302">
    <property type="protein sequence ID" value="CAK0826384.1"/>
    <property type="molecule type" value="Genomic_DNA"/>
</dbReference>
<sequence>GGGGARRPPAGPQPRPAGPAESHVAERLLPPQARAAGPGCARRRSRARGAPAAAARPDAAAPRGEAGDAPRGGSWEHAGEATARKDVAVLPKRASRPSARRTGTPLGDPLELSARRAGGSPEDSRAAPRAGAALADGGVPALLGHAMTVPAMLWLKDRVGRHRPRSEGEDDDVETACIRSHGVCGRSSSITNVGSWESLAGDRSEVSEHLELAPAHSDRASEAALQLFTEGARHPDAPSVPGHGGGVISLDKRRGPIGVVVSGSSGVPRVSKITGGLVAEWNNHHPHCKVSAGDTILEVNGVRGDPIAMLTELARGPDVVRLLVLPGLQPAGATQS</sequence>
<feature type="domain" description="PDZ" evidence="2">
    <location>
        <begin position="247"/>
        <end position="304"/>
    </location>
</feature>
<gene>
    <name evidence="3" type="ORF">PCOR1329_LOCUS26248</name>
</gene>
<evidence type="ECO:0000313" key="3">
    <source>
        <dbReference type="EMBL" id="CAK0826384.1"/>
    </source>
</evidence>
<proteinExistence type="predicted"/>
<dbReference type="InterPro" id="IPR036034">
    <property type="entry name" value="PDZ_sf"/>
</dbReference>
<evidence type="ECO:0000313" key="4">
    <source>
        <dbReference type="Proteomes" id="UP001189429"/>
    </source>
</evidence>
<feature type="compositionally biased region" description="Low complexity" evidence="1">
    <location>
        <begin position="48"/>
        <end position="73"/>
    </location>
</feature>
<name>A0ABN9S3X4_9DINO</name>
<comment type="caution">
    <text evidence="3">The sequence shown here is derived from an EMBL/GenBank/DDBJ whole genome shotgun (WGS) entry which is preliminary data.</text>
</comment>
<feature type="non-terminal residue" evidence="3">
    <location>
        <position position="1"/>
    </location>
</feature>
<evidence type="ECO:0000256" key="1">
    <source>
        <dbReference type="SAM" id="MobiDB-lite"/>
    </source>
</evidence>